<dbReference type="Pfam" id="PF01636">
    <property type="entry name" value="APH"/>
    <property type="match status" value="1"/>
</dbReference>
<dbReference type="InterPro" id="IPR002575">
    <property type="entry name" value="Aminoglycoside_PTrfase"/>
</dbReference>
<keyword evidence="4" id="KW-1185">Reference proteome</keyword>
<evidence type="ECO:0000259" key="2">
    <source>
        <dbReference type="Pfam" id="PF01636"/>
    </source>
</evidence>
<gene>
    <name evidence="3" type="ORF">T440DRAFT_512143</name>
</gene>
<name>A0A6A7AMU9_9PLEO</name>
<dbReference type="OrthoDB" id="2906425at2759"/>
<dbReference type="AlphaFoldDB" id="A0A6A7AMU9"/>
<dbReference type="EMBL" id="MU006374">
    <property type="protein sequence ID" value="KAF2844520.1"/>
    <property type="molecule type" value="Genomic_DNA"/>
</dbReference>
<reference evidence="3" key="1">
    <citation type="submission" date="2020-01" db="EMBL/GenBank/DDBJ databases">
        <authorList>
            <consortium name="DOE Joint Genome Institute"/>
            <person name="Haridas S."/>
            <person name="Albert R."/>
            <person name="Binder M."/>
            <person name="Bloem J."/>
            <person name="Labutti K."/>
            <person name="Salamov A."/>
            <person name="Andreopoulos B."/>
            <person name="Baker S.E."/>
            <person name="Barry K."/>
            <person name="Bills G."/>
            <person name="Bluhm B.H."/>
            <person name="Cannon C."/>
            <person name="Castanera R."/>
            <person name="Culley D.E."/>
            <person name="Daum C."/>
            <person name="Ezra D."/>
            <person name="Gonzalez J.B."/>
            <person name="Henrissat B."/>
            <person name="Kuo A."/>
            <person name="Liang C."/>
            <person name="Lipzen A."/>
            <person name="Lutzoni F."/>
            <person name="Magnuson J."/>
            <person name="Mondo S."/>
            <person name="Nolan M."/>
            <person name="Ohm R."/>
            <person name="Pangilinan J."/>
            <person name="Park H.-J."/>
            <person name="Ramirez L."/>
            <person name="Alfaro M."/>
            <person name="Sun H."/>
            <person name="Tritt A."/>
            <person name="Yoshinaga Y."/>
            <person name="Zwiers L.-H."/>
            <person name="Turgeon B.G."/>
            <person name="Goodwin S.B."/>
            <person name="Spatafora J.W."/>
            <person name="Crous P.W."/>
            <person name="Grigoriev I.V."/>
        </authorList>
    </citation>
    <scope>NUCLEOTIDE SEQUENCE</scope>
    <source>
        <strain evidence="3">IPT5</strain>
    </source>
</reference>
<accession>A0A6A7AMU9</accession>
<sequence>MTSDVYHQIQCSEGISEEVLGPSAKAETSNDMVYIFTTTAFIKISRLPFSDPYEGNPEFIWRRSWNHERITNEAKALRLVAQKTTIPVPKILLTEHYQMTDDDVLPQLDKLRSQDRVLDGFVMPPSWLAPDAQSPWKGKKNWKTLSLHESQYVLQHGDLAAHNLIMDPQTLRVRALIDWEYPGYFPPGMERWPGSLSKDAYRGRRRNLAQAIAQYLPDDYLECYENWANKDELRKLIESGDHPDPTKLHTTVLGIDHFRITLEQIDPVPTSIMLNDRQAKSQRNPKPQTYCYSERFGQKS</sequence>
<dbReference type="InterPro" id="IPR051678">
    <property type="entry name" value="AGP_Transferase"/>
</dbReference>
<dbReference type="PANTHER" id="PTHR21310:SF15">
    <property type="entry name" value="AMINOGLYCOSIDE PHOSPHOTRANSFERASE DOMAIN-CONTAINING PROTEIN"/>
    <property type="match status" value="1"/>
</dbReference>
<proteinExistence type="predicted"/>
<dbReference type="Gene3D" id="3.90.1200.10">
    <property type="match status" value="1"/>
</dbReference>
<dbReference type="Proteomes" id="UP000799423">
    <property type="component" value="Unassembled WGS sequence"/>
</dbReference>
<dbReference type="InterPro" id="IPR011009">
    <property type="entry name" value="Kinase-like_dom_sf"/>
</dbReference>
<protein>
    <recommendedName>
        <fullName evidence="2">Aminoglycoside phosphotransferase domain-containing protein</fullName>
    </recommendedName>
</protein>
<evidence type="ECO:0000256" key="1">
    <source>
        <dbReference type="SAM" id="MobiDB-lite"/>
    </source>
</evidence>
<dbReference type="PANTHER" id="PTHR21310">
    <property type="entry name" value="AMINOGLYCOSIDE PHOSPHOTRANSFERASE-RELATED-RELATED"/>
    <property type="match status" value="1"/>
</dbReference>
<feature type="domain" description="Aminoglycoside phosphotransferase" evidence="2">
    <location>
        <begin position="142"/>
        <end position="192"/>
    </location>
</feature>
<feature type="region of interest" description="Disordered" evidence="1">
    <location>
        <begin position="275"/>
        <end position="300"/>
    </location>
</feature>
<evidence type="ECO:0000313" key="4">
    <source>
        <dbReference type="Proteomes" id="UP000799423"/>
    </source>
</evidence>
<evidence type="ECO:0000313" key="3">
    <source>
        <dbReference type="EMBL" id="KAF2844520.1"/>
    </source>
</evidence>
<dbReference type="SUPFAM" id="SSF56112">
    <property type="entry name" value="Protein kinase-like (PK-like)"/>
    <property type="match status" value="1"/>
</dbReference>
<organism evidence="3 4">
    <name type="scientific">Plenodomus tracheiphilus IPT5</name>
    <dbReference type="NCBI Taxonomy" id="1408161"/>
    <lineage>
        <taxon>Eukaryota</taxon>
        <taxon>Fungi</taxon>
        <taxon>Dikarya</taxon>
        <taxon>Ascomycota</taxon>
        <taxon>Pezizomycotina</taxon>
        <taxon>Dothideomycetes</taxon>
        <taxon>Pleosporomycetidae</taxon>
        <taxon>Pleosporales</taxon>
        <taxon>Pleosporineae</taxon>
        <taxon>Leptosphaeriaceae</taxon>
        <taxon>Plenodomus</taxon>
    </lineage>
</organism>
<feature type="compositionally biased region" description="Polar residues" evidence="1">
    <location>
        <begin position="281"/>
        <end position="291"/>
    </location>
</feature>